<keyword evidence="3" id="KW-1185">Reference proteome</keyword>
<evidence type="ECO:0000313" key="2">
    <source>
        <dbReference type="EMBL" id="KAG7471797.1"/>
    </source>
</evidence>
<feature type="region of interest" description="Disordered" evidence="1">
    <location>
        <begin position="24"/>
        <end position="44"/>
    </location>
</feature>
<reference evidence="2" key="1">
    <citation type="submission" date="2021-01" db="EMBL/GenBank/DDBJ databases">
        <authorList>
            <person name="Zahm M."/>
            <person name="Roques C."/>
            <person name="Cabau C."/>
            <person name="Klopp C."/>
            <person name="Donnadieu C."/>
            <person name="Jouanno E."/>
            <person name="Lampietro C."/>
            <person name="Louis A."/>
            <person name="Herpin A."/>
            <person name="Echchiki A."/>
            <person name="Berthelot C."/>
            <person name="Parey E."/>
            <person name="Roest-Crollius H."/>
            <person name="Braasch I."/>
            <person name="Postlethwait J."/>
            <person name="Bobe J."/>
            <person name="Montfort J."/>
            <person name="Bouchez O."/>
            <person name="Begum T."/>
            <person name="Mejri S."/>
            <person name="Adams A."/>
            <person name="Chen W.-J."/>
            <person name="Guiguen Y."/>
        </authorList>
    </citation>
    <scope>NUCLEOTIDE SEQUENCE</scope>
    <source>
        <strain evidence="2">YG-15Mar2019-1</strain>
        <tissue evidence="2">Brain</tissue>
    </source>
</reference>
<dbReference type="EMBL" id="JAFDVH010000008">
    <property type="protein sequence ID" value="KAG7471797.1"/>
    <property type="molecule type" value="Genomic_DNA"/>
</dbReference>
<protein>
    <submittedName>
        <fullName evidence="2">Uncharacterized protein</fullName>
    </submittedName>
</protein>
<accession>A0A9D3T582</accession>
<sequence>MTPSGTLACRQNLRLVSAAQRARVRPVKHYRRPPERRQIQTGQQLQLHKTTLYDFRFEDAATSAPRSKREKGFKMYVSSYIDNFEDCP</sequence>
<dbReference type="AlphaFoldDB" id="A0A9D3T582"/>
<proteinExistence type="predicted"/>
<comment type="caution">
    <text evidence="2">The sequence shown here is derived from an EMBL/GenBank/DDBJ whole genome shotgun (WGS) entry which is preliminary data.</text>
</comment>
<dbReference type="OrthoDB" id="8886114at2759"/>
<gene>
    <name evidence="2" type="ORF">MATL_G00101780</name>
</gene>
<organism evidence="2 3">
    <name type="scientific">Megalops atlanticus</name>
    <name type="common">Tarpon</name>
    <name type="synonym">Clupea gigantea</name>
    <dbReference type="NCBI Taxonomy" id="7932"/>
    <lineage>
        <taxon>Eukaryota</taxon>
        <taxon>Metazoa</taxon>
        <taxon>Chordata</taxon>
        <taxon>Craniata</taxon>
        <taxon>Vertebrata</taxon>
        <taxon>Euteleostomi</taxon>
        <taxon>Actinopterygii</taxon>
        <taxon>Neopterygii</taxon>
        <taxon>Teleostei</taxon>
        <taxon>Elopiformes</taxon>
        <taxon>Megalopidae</taxon>
        <taxon>Megalops</taxon>
    </lineage>
</organism>
<name>A0A9D3T582_MEGAT</name>
<evidence type="ECO:0000256" key="1">
    <source>
        <dbReference type="SAM" id="MobiDB-lite"/>
    </source>
</evidence>
<evidence type="ECO:0000313" key="3">
    <source>
        <dbReference type="Proteomes" id="UP001046870"/>
    </source>
</evidence>
<dbReference type="Proteomes" id="UP001046870">
    <property type="component" value="Chromosome 8"/>
</dbReference>